<protein>
    <submittedName>
        <fullName evidence="1">Uncharacterized protein</fullName>
    </submittedName>
</protein>
<dbReference type="EMBL" id="JANIAN010000028">
    <property type="protein sequence ID" value="MDD2108332.1"/>
    <property type="molecule type" value="Genomic_DNA"/>
</dbReference>
<accession>A0A9X4D281</accession>
<comment type="caution">
    <text evidence="1">The sequence shown here is derived from an EMBL/GenBank/DDBJ whole genome shotgun (WGS) entry which is preliminary data.</text>
</comment>
<name>A0A9X4D281_9PSED</name>
<evidence type="ECO:0000313" key="1">
    <source>
        <dbReference type="EMBL" id="MDD2108332.1"/>
    </source>
</evidence>
<dbReference type="AlphaFoldDB" id="A0A9X4D281"/>
<dbReference type="Proteomes" id="UP001150678">
    <property type="component" value="Unassembled WGS sequence"/>
</dbReference>
<organism evidence="1 2">
    <name type="scientific">Pseudomonas asiatica</name>
    <dbReference type="NCBI Taxonomy" id="2219225"/>
    <lineage>
        <taxon>Bacteria</taxon>
        <taxon>Pseudomonadati</taxon>
        <taxon>Pseudomonadota</taxon>
        <taxon>Gammaproteobacteria</taxon>
        <taxon>Pseudomonadales</taxon>
        <taxon>Pseudomonadaceae</taxon>
        <taxon>Pseudomonas</taxon>
    </lineage>
</organism>
<evidence type="ECO:0000313" key="2">
    <source>
        <dbReference type="Proteomes" id="UP001150678"/>
    </source>
</evidence>
<gene>
    <name evidence="1" type="ORF">NP533_19250</name>
</gene>
<dbReference type="RefSeq" id="WP_274079338.1">
    <property type="nucleotide sequence ID" value="NZ_JANIAN010000028.1"/>
</dbReference>
<reference evidence="1" key="1">
    <citation type="submission" date="2022-07" db="EMBL/GenBank/DDBJ databases">
        <title>Multi-strain Analysis of Pseudomonas putida Reveals Metabolic and Genetic Diversity.</title>
        <authorList>
            <person name="Monk J.M."/>
        </authorList>
    </citation>
    <scope>NUCLEOTIDE SEQUENCE</scope>
    <source>
        <strain evidence="1">17514</strain>
    </source>
</reference>
<sequence>MSFKWATEWTRSDAIAGLALAFSAAAAAIAYQAENRANIAERREAEAVAIAIGGKVRSFATQAELSAQFIQGFLDHKKTSPKDHLQMDAYIIGLATDLDLPELALTPEQIAALAHTDSNVAALLTVCSDRRLGVQADANKLTDARPGQLTNKQLTAAQIMPYHLREMGRACKASLDALEALVPDLPIILGPIPNTVGEMIEAEALNTCLRKDVLVDRKLVGIALLGRLEFHIHVLCT</sequence>
<proteinExistence type="predicted"/>